<accession>A0AC61MQ18</accession>
<dbReference type="EMBL" id="CP066744">
    <property type="protein sequence ID" value="QQK07686.1"/>
    <property type="molecule type" value="Genomic_DNA"/>
</dbReference>
<reference evidence="1 2" key="1">
    <citation type="journal article" date="2022" name="Int. J. Syst. Evol. Microbiol.">
        <title>Miniphocaeibacter halophilus sp. nov., an ammonium-tolerant acetate-producing bacterium isolated from a biogas system.</title>
        <authorList>
            <person name="Schnurer A."/>
            <person name="Singh A."/>
            <person name="Bi S."/>
            <person name="Qiao W."/>
            <person name="Westerholm M."/>
        </authorList>
    </citation>
    <scope>NUCLEOTIDE SEQUENCE [LARGE SCALE GENOMIC DNA]</scope>
    <source>
        <strain evidence="1 2">AMB_01</strain>
    </source>
</reference>
<proteinExistence type="predicted"/>
<gene>
    <name evidence="1" type="primary">topA</name>
    <name evidence="1" type="ORF">JFY71_10405</name>
</gene>
<evidence type="ECO:0000313" key="1">
    <source>
        <dbReference type="EMBL" id="QQK07686.1"/>
    </source>
</evidence>
<organism evidence="1 2">
    <name type="scientific">Miniphocaeibacter halophilus</name>
    <dbReference type="NCBI Taxonomy" id="2931922"/>
    <lineage>
        <taxon>Bacteria</taxon>
        <taxon>Bacillati</taxon>
        <taxon>Bacillota</taxon>
        <taxon>Tissierellia</taxon>
        <taxon>Tissierellales</taxon>
        <taxon>Peptoniphilaceae</taxon>
        <taxon>Miniphocaeibacter</taxon>
    </lineage>
</organism>
<name>A0AC61MQ18_9FIRM</name>
<evidence type="ECO:0000313" key="2">
    <source>
        <dbReference type="Proteomes" id="UP000595814"/>
    </source>
</evidence>
<keyword evidence="2" id="KW-1185">Reference proteome</keyword>
<protein>
    <submittedName>
        <fullName evidence="1">Type I DNA topoisomerase</fullName>
    </submittedName>
</protein>
<dbReference type="Proteomes" id="UP000595814">
    <property type="component" value="Chromosome"/>
</dbReference>
<sequence>MAKNLVIVESPTKAKTIGKMLGSNYKVVASVGHLRDLPKSKMGIDIENNFEPQYINVRGKGDIIKELKKQAKKSEKVFLATDPDREGEAISWHLSNLLGLDPNEKNRVEFNEITKSTVKEAVKNPRKIDMNLVNAQQARRVLDRLVGYEISPVLWKKVKSGLSAGRVQSVALRLLCEREKEIREFVPKEYWSIEATHLKDKINFESSFYGELVKGKEEKKELKNINEAEEIISNLDLNNFMVSNIKKTKKKRNPYPPYTTSTLQQDANRKLGFSASKTMSVAQQLYEGISIGNEGTVGLISYMRTDSTRISKDIINEALEYIKNKYGSQYASKGNSYGKNKKGAQDAHEAIRPSSIIRTPDSLKDYLSNDQYKLYRLIWNRVVASQMTQSQYESTNITLLNNNFVFKANGNIELFKGFTIIYSVEDKNVLLPTVEENEIINTSKIDKTQHFTKPKARFTEASLVKTLEEDGIGRPSTYASIISSLLKRNYVKLDKKKFFTTELGENVNAFLLKYFSDIINQKFTAEMEDELDKIEEYDLDWKNTISKFYDSLEENLAKAKSDTNTYKVEDKKIDEFCPECGSQLVIKHGRNGEFIGCSGFPNCKYTKAIIKGTGVKCPKCGGEIIEKVSKRGKLFYGCSNYPNCDFAVWDKPIDEKCPKCNSILVHKKNRKVDEIKCSNEKCDYVK</sequence>